<keyword evidence="4" id="KW-0560">Oxidoreductase</keyword>
<reference evidence="5 6" key="1">
    <citation type="submission" date="2020-12" db="EMBL/GenBank/DDBJ databases">
        <title>Effect of drift, selection, and recombination on the evolution of hybrid genomes in Candida yeast pathogens.</title>
        <authorList>
            <person name="Mixao V."/>
            <person name="Ksiezopolska E."/>
            <person name="Saus E."/>
            <person name="Boekhout T."/>
            <person name="Gacser A."/>
            <person name="Gabaldon T."/>
        </authorList>
    </citation>
    <scope>NUCLEOTIDE SEQUENCE [LARGE SCALE GENOMIC DNA]</scope>
    <source>
        <strain evidence="5 6">BP57</strain>
    </source>
</reference>
<dbReference type="InterPro" id="IPR051209">
    <property type="entry name" value="FAD-bind_Monooxygenase_sf"/>
</dbReference>
<evidence type="ECO:0008006" key="7">
    <source>
        <dbReference type="Google" id="ProtNLM"/>
    </source>
</evidence>
<keyword evidence="6" id="KW-1185">Reference proteome</keyword>
<sequence>MTTIQLTKDSHIHPEKYRIKLQDSSKILDNDVETLRKVDDSLPTIKTQSSVAVIGAGFGGMATAIKTMKELNVNSVSIFERHDNFGGTWYANTYPGCASDIPAVWYSFSFALTNNWTRVQPPQYEMEEYLLRVAKEYKLKEKTRFNTSVDECVFNEDTGFWTLHAHDKNTGQKLEHTAKILVSCTGVLVYPSHLKAPGLENFKGNYMHSALWDHSVDFRGKNVVVFGNGCSANQVVPALMNDPKYRPASLTQIVRSKHYVMPPVPKALVWVYNWLKYSFFGLQLVRWFTVLVCETRFPLFRGEGLLSKLVRWVNRKMSVNYMKKAPKKYWDVLIPDYKVGCKRLIFDYGYIPTLHDPKVELTDERVDKIVADGVHLKGGRFIKADIIVACTGYNVPKSFTLPIKTNKGASVGKIWDEQGVGAYRTSQIKNIPNLFLVGGPNVGTGHASVVMAIEHGVDYYMKLAKPILQGKEKSVAVKPEAYDNWFTTIQQKLRESVFGTAFGGCTSFYADKRGNATTYPYSQSHYWHITHFPNYKDLIYTHNDKKNV</sequence>
<dbReference type="AlphaFoldDB" id="A0A8H7ZG73"/>
<dbReference type="Proteomes" id="UP000669133">
    <property type="component" value="Unassembled WGS sequence"/>
</dbReference>
<dbReference type="PANTHER" id="PTHR42877">
    <property type="entry name" value="L-ORNITHINE N(5)-MONOOXYGENASE-RELATED"/>
    <property type="match status" value="1"/>
</dbReference>
<evidence type="ECO:0000313" key="5">
    <source>
        <dbReference type="EMBL" id="KAG5421467.1"/>
    </source>
</evidence>
<evidence type="ECO:0000256" key="3">
    <source>
        <dbReference type="ARBA" id="ARBA00022827"/>
    </source>
</evidence>
<organism evidence="5 6">
    <name type="scientific">Candida metapsilosis</name>
    <dbReference type="NCBI Taxonomy" id="273372"/>
    <lineage>
        <taxon>Eukaryota</taxon>
        <taxon>Fungi</taxon>
        <taxon>Dikarya</taxon>
        <taxon>Ascomycota</taxon>
        <taxon>Saccharomycotina</taxon>
        <taxon>Pichiomycetes</taxon>
        <taxon>Debaryomycetaceae</taxon>
        <taxon>Candida/Lodderomyces clade</taxon>
        <taxon>Candida</taxon>
    </lineage>
</organism>
<comment type="caution">
    <text evidence="5">The sequence shown here is derived from an EMBL/GenBank/DDBJ whole genome shotgun (WGS) entry which is preliminary data.</text>
</comment>
<dbReference type="GO" id="GO:0050660">
    <property type="term" value="F:flavin adenine dinucleotide binding"/>
    <property type="evidence" value="ECO:0007669"/>
    <property type="project" value="InterPro"/>
</dbReference>
<accession>A0A8H7ZG73</accession>
<dbReference type="Gene3D" id="3.50.50.60">
    <property type="entry name" value="FAD/NAD(P)-binding domain"/>
    <property type="match status" value="2"/>
</dbReference>
<dbReference type="InterPro" id="IPR020946">
    <property type="entry name" value="Flavin_mOase-like"/>
</dbReference>
<dbReference type="SUPFAM" id="SSF51905">
    <property type="entry name" value="FAD/NAD(P)-binding domain"/>
    <property type="match status" value="1"/>
</dbReference>
<evidence type="ECO:0000256" key="2">
    <source>
        <dbReference type="ARBA" id="ARBA00022630"/>
    </source>
</evidence>
<dbReference type="GeneID" id="93649187"/>
<dbReference type="OrthoDB" id="74360at2759"/>
<evidence type="ECO:0000256" key="4">
    <source>
        <dbReference type="ARBA" id="ARBA00023002"/>
    </source>
</evidence>
<dbReference type="RefSeq" id="XP_067550583.1">
    <property type="nucleotide sequence ID" value="XM_067694771.1"/>
</dbReference>
<dbReference type="InterPro" id="IPR036188">
    <property type="entry name" value="FAD/NAD-bd_sf"/>
</dbReference>
<evidence type="ECO:0000313" key="6">
    <source>
        <dbReference type="Proteomes" id="UP000669133"/>
    </source>
</evidence>
<dbReference type="GO" id="GO:0050661">
    <property type="term" value="F:NADP binding"/>
    <property type="evidence" value="ECO:0007669"/>
    <property type="project" value="InterPro"/>
</dbReference>
<proteinExistence type="inferred from homology"/>
<comment type="similarity">
    <text evidence="1">Belongs to the FAD-binding monooxygenase family.</text>
</comment>
<protein>
    <recommendedName>
        <fullName evidence="7">Baeyer-Villiger monooxygenase</fullName>
    </recommendedName>
</protein>
<dbReference type="GO" id="GO:0004499">
    <property type="term" value="F:N,N-dimethylaniline monooxygenase activity"/>
    <property type="evidence" value="ECO:0007669"/>
    <property type="project" value="InterPro"/>
</dbReference>
<dbReference type="PANTHER" id="PTHR42877:SF5">
    <property type="entry name" value="L-ORNITHINE N(5)-MONOOXYGENASE-RELATED"/>
    <property type="match status" value="1"/>
</dbReference>
<name>A0A8H7ZG73_9ASCO</name>
<keyword evidence="3" id="KW-0274">FAD</keyword>
<keyword evidence="2" id="KW-0285">Flavoprotein</keyword>
<dbReference type="EMBL" id="JAEOAQ010000001">
    <property type="protein sequence ID" value="KAG5421467.1"/>
    <property type="molecule type" value="Genomic_DNA"/>
</dbReference>
<gene>
    <name evidence="5" type="ORF">I9W82_000558</name>
</gene>
<evidence type="ECO:0000256" key="1">
    <source>
        <dbReference type="ARBA" id="ARBA00010139"/>
    </source>
</evidence>
<dbReference type="Pfam" id="PF00743">
    <property type="entry name" value="FMO-like"/>
    <property type="match status" value="1"/>
</dbReference>